<dbReference type="AlphaFoldDB" id="A0A6B9FDD1"/>
<dbReference type="GO" id="GO:0005694">
    <property type="term" value="C:chromosome"/>
    <property type="evidence" value="ECO:0007669"/>
    <property type="project" value="TreeGrafter"/>
</dbReference>
<keyword evidence="2 3" id="KW-0067">ATP-binding</keyword>
<accession>A0A6B9FDD1</accession>
<dbReference type="PROSITE" id="PS00674">
    <property type="entry name" value="AAA"/>
    <property type="match status" value="1"/>
</dbReference>
<evidence type="ECO:0000256" key="2">
    <source>
        <dbReference type="ARBA" id="ARBA00022840"/>
    </source>
</evidence>
<evidence type="ECO:0000313" key="7">
    <source>
        <dbReference type="Proteomes" id="UP000428325"/>
    </source>
</evidence>
<sequence length="330" mass="36987">MERVRRLLDSADASEEDAEKGGSPEFVREYNLTEVDWREFWERIYIDEQDKDKIINYGLLEQQLQAADFEQMTLSRHGAVLLSGPPGTGKTTLAKGAADELARNLDRDRLGIEEVIFKQIAVRHLFSSDHGDSPKLVEEAFDAVVADAEGGNAYQIVLLDEVESLFSNRQDLTETDPMDAIRAVNTALDALDTVAELNNVYVIATSNQPNAVDSAFLDRTDEQIFIGNPAPEHRRRILEDIFARLRETFDTQLSATGSEMDRLVELSSGFSGRRMRKSVLSALARNQSTVKDPGELSVGHLIEEFEHKKSMLQDADNEYVRLGGNPEQNQ</sequence>
<dbReference type="InterPro" id="IPR003959">
    <property type="entry name" value="ATPase_AAA_core"/>
</dbReference>
<comment type="similarity">
    <text evidence="3">Belongs to the AAA ATPase family.</text>
</comment>
<dbReference type="KEGG" id="hra:EI982_03830"/>
<dbReference type="SUPFAM" id="SSF52540">
    <property type="entry name" value="P-loop containing nucleoside triphosphate hydrolases"/>
    <property type="match status" value="1"/>
</dbReference>
<name>A0A6B9FDD1_9EURY</name>
<dbReference type="PANTHER" id="PTHR45991">
    <property type="entry name" value="PACHYTENE CHECKPOINT PROTEIN 2"/>
    <property type="match status" value="1"/>
</dbReference>
<dbReference type="InterPro" id="IPR003960">
    <property type="entry name" value="ATPase_AAA_CS"/>
</dbReference>
<dbReference type="InterPro" id="IPR044539">
    <property type="entry name" value="Pch2-like"/>
</dbReference>
<dbReference type="SMART" id="SM00382">
    <property type="entry name" value="AAA"/>
    <property type="match status" value="1"/>
</dbReference>
<dbReference type="InterPro" id="IPR027417">
    <property type="entry name" value="P-loop_NTPase"/>
</dbReference>
<dbReference type="RefSeq" id="WP_157688206.1">
    <property type="nucleotide sequence ID" value="NZ_CP034345.1"/>
</dbReference>
<dbReference type="GO" id="GO:0016887">
    <property type="term" value="F:ATP hydrolysis activity"/>
    <property type="evidence" value="ECO:0007669"/>
    <property type="project" value="InterPro"/>
</dbReference>
<evidence type="ECO:0000256" key="4">
    <source>
        <dbReference type="SAM" id="MobiDB-lite"/>
    </source>
</evidence>
<dbReference type="GO" id="GO:0005524">
    <property type="term" value="F:ATP binding"/>
    <property type="evidence" value="ECO:0007669"/>
    <property type="project" value="UniProtKB-KW"/>
</dbReference>
<dbReference type="PANTHER" id="PTHR45991:SF1">
    <property type="entry name" value="PACHYTENE CHECKPOINT PROTEIN 2 HOMOLOG"/>
    <property type="match status" value="1"/>
</dbReference>
<dbReference type="Pfam" id="PF00004">
    <property type="entry name" value="AAA"/>
    <property type="match status" value="1"/>
</dbReference>
<dbReference type="Gene3D" id="3.40.50.300">
    <property type="entry name" value="P-loop containing nucleotide triphosphate hydrolases"/>
    <property type="match status" value="1"/>
</dbReference>
<dbReference type="GeneID" id="43368633"/>
<feature type="domain" description="AAA+ ATPase" evidence="5">
    <location>
        <begin position="76"/>
        <end position="230"/>
    </location>
</feature>
<reference evidence="6 7" key="1">
    <citation type="submission" date="2018-12" db="EMBL/GenBank/DDBJ databases">
        <title>Complete genome sequence of Haloplanus rallus MBLA0036.</title>
        <authorList>
            <person name="Nam Y.-d."/>
            <person name="Kang J."/>
            <person name="Chung W.-H."/>
            <person name="Park Y.S."/>
        </authorList>
    </citation>
    <scope>NUCLEOTIDE SEQUENCE [LARGE SCALE GENOMIC DNA]</scope>
    <source>
        <strain evidence="6 7">MBLA0036</strain>
    </source>
</reference>
<organism evidence="6 7">
    <name type="scientific">Haloplanus rallus</name>
    <dbReference type="NCBI Taxonomy" id="1816183"/>
    <lineage>
        <taxon>Archaea</taxon>
        <taxon>Methanobacteriati</taxon>
        <taxon>Methanobacteriota</taxon>
        <taxon>Stenosarchaea group</taxon>
        <taxon>Halobacteria</taxon>
        <taxon>Halobacteriales</taxon>
        <taxon>Haloferacaceae</taxon>
        <taxon>Haloplanus</taxon>
    </lineage>
</organism>
<feature type="region of interest" description="Disordered" evidence="4">
    <location>
        <begin position="1"/>
        <end position="22"/>
    </location>
</feature>
<dbReference type="Proteomes" id="UP000428325">
    <property type="component" value="Chromosome"/>
</dbReference>
<proteinExistence type="inferred from homology"/>
<keyword evidence="7" id="KW-1185">Reference proteome</keyword>
<gene>
    <name evidence="6" type="ORF">EI982_03830</name>
</gene>
<dbReference type="OrthoDB" id="45425at2157"/>
<evidence type="ECO:0000313" key="6">
    <source>
        <dbReference type="EMBL" id="QGX93969.1"/>
    </source>
</evidence>
<dbReference type="EMBL" id="CP034345">
    <property type="protein sequence ID" value="QGX93969.1"/>
    <property type="molecule type" value="Genomic_DNA"/>
</dbReference>
<evidence type="ECO:0000259" key="5">
    <source>
        <dbReference type="SMART" id="SM00382"/>
    </source>
</evidence>
<protein>
    <submittedName>
        <fullName evidence="6">ATP-binding protein</fullName>
    </submittedName>
</protein>
<keyword evidence="1 3" id="KW-0547">Nucleotide-binding</keyword>
<evidence type="ECO:0000256" key="1">
    <source>
        <dbReference type="ARBA" id="ARBA00022741"/>
    </source>
</evidence>
<evidence type="ECO:0000256" key="3">
    <source>
        <dbReference type="RuleBase" id="RU003651"/>
    </source>
</evidence>
<dbReference type="InterPro" id="IPR003593">
    <property type="entry name" value="AAA+_ATPase"/>
</dbReference>